<name>A0AAU3GX74_9ACTN</name>
<gene>
    <name evidence="2" type="ORF">OG626_15960</name>
</gene>
<reference evidence="2" key="1">
    <citation type="submission" date="2022-10" db="EMBL/GenBank/DDBJ databases">
        <title>The complete genomes of actinobacterial strains from the NBC collection.</title>
        <authorList>
            <person name="Joergensen T.S."/>
            <person name="Alvarez Arevalo M."/>
            <person name="Sterndorff E.B."/>
            <person name="Faurdal D."/>
            <person name="Vuksanovic O."/>
            <person name="Mourched A.-S."/>
            <person name="Charusanti P."/>
            <person name="Shaw S."/>
            <person name="Blin K."/>
            <person name="Weber T."/>
        </authorList>
    </citation>
    <scope>NUCLEOTIDE SEQUENCE</scope>
    <source>
        <strain evidence="2">NBC_01401</strain>
    </source>
</reference>
<accession>A0AAU3GX74</accession>
<sequence>MQLNQLPADQGGSPPYGPFAPSFASSPAQKKAAAEAIDEHILGDTRAAGKWADEANSAAAKAFGPKDGDGWDAATALKKADKAWDNSVRVLCRRLSSESIALRDTSTLFRSNDLGIGTQLGGTSKLNGL</sequence>
<organism evidence="2">
    <name type="scientific">Streptomyces sp. NBC_01401</name>
    <dbReference type="NCBI Taxonomy" id="2903854"/>
    <lineage>
        <taxon>Bacteria</taxon>
        <taxon>Bacillati</taxon>
        <taxon>Actinomycetota</taxon>
        <taxon>Actinomycetes</taxon>
        <taxon>Kitasatosporales</taxon>
        <taxon>Streptomycetaceae</taxon>
        <taxon>Streptomyces</taxon>
    </lineage>
</organism>
<dbReference type="EMBL" id="CP109535">
    <property type="protein sequence ID" value="WTY96305.1"/>
    <property type="molecule type" value="Genomic_DNA"/>
</dbReference>
<evidence type="ECO:0000256" key="1">
    <source>
        <dbReference type="SAM" id="MobiDB-lite"/>
    </source>
</evidence>
<evidence type="ECO:0000313" key="2">
    <source>
        <dbReference type="EMBL" id="WTY96305.1"/>
    </source>
</evidence>
<protein>
    <submittedName>
        <fullName evidence="2">Uncharacterized protein</fullName>
    </submittedName>
</protein>
<feature type="region of interest" description="Disordered" evidence="1">
    <location>
        <begin position="1"/>
        <end position="30"/>
    </location>
</feature>
<proteinExistence type="predicted"/>
<dbReference type="AlphaFoldDB" id="A0AAU3GX74"/>